<feature type="region of interest" description="Disordered" evidence="1">
    <location>
        <begin position="184"/>
        <end position="208"/>
    </location>
</feature>
<name>A0A448Z8C4_9STRA</name>
<feature type="region of interest" description="Disordered" evidence="1">
    <location>
        <begin position="238"/>
        <end position="294"/>
    </location>
</feature>
<gene>
    <name evidence="2" type="ORF">PSNMU_V1.4_AUG-EV-PASAV3_0051270</name>
</gene>
<dbReference type="PANTHER" id="PTHR37474:SF1">
    <property type="entry name" value="2'-5' RNA LIGASE FAMILY PROTEIN"/>
    <property type="match status" value="1"/>
</dbReference>
<dbReference type="InterPro" id="IPR009097">
    <property type="entry name" value="Cyclic_Pdiesterase"/>
</dbReference>
<protein>
    <submittedName>
        <fullName evidence="2">Uncharacterized protein</fullName>
    </submittedName>
</protein>
<feature type="compositionally biased region" description="Basic and acidic residues" evidence="1">
    <location>
        <begin position="1"/>
        <end position="15"/>
    </location>
</feature>
<accession>A0A448Z8C4</accession>
<dbReference type="Pfam" id="PF13563">
    <property type="entry name" value="2_5_RNA_ligase2"/>
    <property type="match status" value="1"/>
</dbReference>
<sequence>MYPFLKLEHPSKSDNSEDGDGQSFPQSHDDYIVSNIVKRLESSTRKVAPFIVRLNELGTFGGKRRGVLWLHPDSGDTVLLNKFDGSNETHRQPSPLIELQQSLEEAFPMCKDQSQKGGFTPHMTLSHFPSLEEALQAKESMESSSNPISSSSGLEFVLDRIYLLERKGDSGQFLRVAEIALGDRCDASNSPSSTANEKNIDSSTQGTALTETKIFDPPQAFPDMPSHEEEWVYQERMAMKSRRRNSRKLGGGRGRQRTPGVPRIPDTPEVIAQKRAERKAKRERLLREQNENEL</sequence>
<feature type="compositionally biased region" description="Polar residues" evidence="1">
    <location>
        <begin position="187"/>
        <end position="208"/>
    </location>
</feature>
<dbReference type="PANTHER" id="PTHR37474">
    <property type="entry name" value="RNA LIGASE/CYCLIC NUCLEOTIDE PHOSPHODIESTERASE"/>
    <property type="match status" value="1"/>
</dbReference>
<dbReference type="EMBL" id="CAACVS010000163">
    <property type="protein sequence ID" value="VEU38307.1"/>
    <property type="molecule type" value="Genomic_DNA"/>
</dbReference>
<dbReference type="SUPFAM" id="SSF55144">
    <property type="entry name" value="LigT-like"/>
    <property type="match status" value="1"/>
</dbReference>
<evidence type="ECO:0000256" key="1">
    <source>
        <dbReference type="SAM" id="MobiDB-lite"/>
    </source>
</evidence>
<reference evidence="2 3" key="1">
    <citation type="submission" date="2019-01" db="EMBL/GenBank/DDBJ databases">
        <authorList>
            <person name="Ferrante I. M."/>
        </authorList>
    </citation>
    <scope>NUCLEOTIDE SEQUENCE [LARGE SCALE GENOMIC DNA]</scope>
    <source>
        <strain evidence="2 3">B856</strain>
    </source>
</reference>
<dbReference type="OrthoDB" id="10263155at2759"/>
<proteinExistence type="predicted"/>
<feature type="compositionally biased region" description="Basic and acidic residues" evidence="1">
    <location>
        <begin position="283"/>
        <end position="294"/>
    </location>
</feature>
<dbReference type="Gene3D" id="3.90.1140.10">
    <property type="entry name" value="Cyclic phosphodiesterase"/>
    <property type="match status" value="1"/>
</dbReference>
<evidence type="ECO:0000313" key="2">
    <source>
        <dbReference type="EMBL" id="VEU38307.1"/>
    </source>
</evidence>
<evidence type="ECO:0000313" key="3">
    <source>
        <dbReference type="Proteomes" id="UP000291116"/>
    </source>
</evidence>
<organism evidence="2 3">
    <name type="scientific">Pseudo-nitzschia multistriata</name>
    <dbReference type="NCBI Taxonomy" id="183589"/>
    <lineage>
        <taxon>Eukaryota</taxon>
        <taxon>Sar</taxon>
        <taxon>Stramenopiles</taxon>
        <taxon>Ochrophyta</taxon>
        <taxon>Bacillariophyta</taxon>
        <taxon>Bacillariophyceae</taxon>
        <taxon>Bacillariophycidae</taxon>
        <taxon>Bacillariales</taxon>
        <taxon>Bacillariaceae</taxon>
        <taxon>Pseudo-nitzschia</taxon>
    </lineage>
</organism>
<feature type="region of interest" description="Disordered" evidence="1">
    <location>
        <begin position="1"/>
        <end position="28"/>
    </location>
</feature>
<dbReference type="Proteomes" id="UP000291116">
    <property type="component" value="Unassembled WGS sequence"/>
</dbReference>
<dbReference type="AlphaFoldDB" id="A0A448Z8C4"/>
<keyword evidence="3" id="KW-1185">Reference proteome</keyword>